<evidence type="ECO:0000313" key="2">
    <source>
        <dbReference type="Proteomes" id="UP000499080"/>
    </source>
</evidence>
<name>A0A4Y2NPB0_ARAVE</name>
<reference evidence="1 2" key="1">
    <citation type="journal article" date="2019" name="Sci. Rep.">
        <title>Orb-weaving spider Araneus ventricosus genome elucidates the spidroin gene catalogue.</title>
        <authorList>
            <person name="Kono N."/>
            <person name="Nakamura H."/>
            <person name="Ohtoshi R."/>
            <person name="Moran D.A.P."/>
            <person name="Shinohara A."/>
            <person name="Yoshida Y."/>
            <person name="Fujiwara M."/>
            <person name="Mori M."/>
            <person name="Tomita M."/>
            <person name="Arakawa K."/>
        </authorList>
    </citation>
    <scope>NUCLEOTIDE SEQUENCE [LARGE SCALE GENOMIC DNA]</scope>
</reference>
<dbReference type="EMBL" id="BGPR01009551">
    <property type="protein sequence ID" value="GBN40764.1"/>
    <property type="molecule type" value="Genomic_DNA"/>
</dbReference>
<organism evidence="1 2">
    <name type="scientific">Araneus ventricosus</name>
    <name type="common">Orbweaver spider</name>
    <name type="synonym">Epeira ventricosa</name>
    <dbReference type="NCBI Taxonomy" id="182803"/>
    <lineage>
        <taxon>Eukaryota</taxon>
        <taxon>Metazoa</taxon>
        <taxon>Ecdysozoa</taxon>
        <taxon>Arthropoda</taxon>
        <taxon>Chelicerata</taxon>
        <taxon>Arachnida</taxon>
        <taxon>Araneae</taxon>
        <taxon>Araneomorphae</taxon>
        <taxon>Entelegynae</taxon>
        <taxon>Araneoidea</taxon>
        <taxon>Araneidae</taxon>
        <taxon>Araneus</taxon>
    </lineage>
</organism>
<keyword evidence="2" id="KW-1185">Reference proteome</keyword>
<proteinExistence type="predicted"/>
<evidence type="ECO:0000313" key="1">
    <source>
        <dbReference type="EMBL" id="GBN40764.1"/>
    </source>
</evidence>
<sequence length="96" mass="10324">MVIFAPASLAGANLANISVRPCMQLHKAAAHISTAKPEFKHEVKARERAVITFARLPVLLENIPGQAVAADRRTSRPIAELLAAAVVHGTRIHLCK</sequence>
<dbReference type="Proteomes" id="UP000499080">
    <property type="component" value="Unassembled WGS sequence"/>
</dbReference>
<dbReference type="AlphaFoldDB" id="A0A4Y2NPB0"/>
<comment type="caution">
    <text evidence="1">The sequence shown here is derived from an EMBL/GenBank/DDBJ whole genome shotgun (WGS) entry which is preliminary data.</text>
</comment>
<protein>
    <submittedName>
        <fullName evidence="1">Uncharacterized protein</fullName>
    </submittedName>
</protein>
<gene>
    <name evidence="1" type="ORF">AVEN_182372_1</name>
</gene>
<accession>A0A4Y2NPB0</accession>